<evidence type="ECO:0000313" key="2">
    <source>
        <dbReference type="Proteomes" id="UP001146120"/>
    </source>
</evidence>
<proteinExistence type="predicted"/>
<gene>
    <name evidence="1" type="ORF">N0F65_010577</name>
</gene>
<comment type="caution">
    <text evidence="1">The sequence shown here is derived from an EMBL/GenBank/DDBJ whole genome shotgun (WGS) entry which is preliminary data.</text>
</comment>
<sequence length="164" mass="18521">MTAQSPSIPTRAFPPLAPITTAASDYSFDGARPPLDAPRWTRFPGVWPHVPPPKDSTLNVRDFDDTEVYKGLGTGFAEWADMFRTEVAMAEEACQYPWDERFKCFRLSYYLRGRALQSFTPQSPNWWKQGPTLEFALDPLGSIFVTTITSAQCAALYQTKMARN</sequence>
<accession>A0AAV2ZD50</accession>
<reference evidence="1" key="1">
    <citation type="submission" date="2022-11" db="EMBL/GenBank/DDBJ databases">
        <authorList>
            <person name="Morgan W.R."/>
            <person name="Tartar A."/>
        </authorList>
    </citation>
    <scope>NUCLEOTIDE SEQUENCE</scope>
    <source>
        <strain evidence="1">ARSEF 373</strain>
    </source>
</reference>
<dbReference type="Proteomes" id="UP001146120">
    <property type="component" value="Unassembled WGS sequence"/>
</dbReference>
<reference evidence="1" key="2">
    <citation type="journal article" date="2023" name="Microbiol Resour">
        <title>Decontamination and Annotation of the Draft Genome Sequence of the Oomycete Lagenidium giganteum ARSEF 373.</title>
        <authorList>
            <person name="Morgan W.R."/>
            <person name="Tartar A."/>
        </authorList>
    </citation>
    <scope>NUCLEOTIDE SEQUENCE</scope>
    <source>
        <strain evidence="1">ARSEF 373</strain>
    </source>
</reference>
<dbReference type="EMBL" id="DAKRPA010000013">
    <property type="protein sequence ID" value="DBA03924.1"/>
    <property type="molecule type" value="Genomic_DNA"/>
</dbReference>
<organism evidence="1 2">
    <name type="scientific">Lagenidium giganteum</name>
    <dbReference type="NCBI Taxonomy" id="4803"/>
    <lineage>
        <taxon>Eukaryota</taxon>
        <taxon>Sar</taxon>
        <taxon>Stramenopiles</taxon>
        <taxon>Oomycota</taxon>
        <taxon>Peronosporomycetes</taxon>
        <taxon>Pythiales</taxon>
        <taxon>Pythiaceae</taxon>
    </lineage>
</organism>
<dbReference type="AlphaFoldDB" id="A0AAV2ZD50"/>
<evidence type="ECO:0000313" key="1">
    <source>
        <dbReference type="EMBL" id="DBA03924.1"/>
    </source>
</evidence>
<protein>
    <submittedName>
        <fullName evidence="1">Uncharacterized protein</fullName>
    </submittedName>
</protein>
<name>A0AAV2ZD50_9STRA</name>
<keyword evidence="2" id="KW-1185">Reference proteome</keyword>